<name>A0A1T4XRS7_9BACL</name>
<keyword evidence="2" id="KW-1185">Reference proteome</keyword>
<dbReference type="Proteomes" id="UP000190042">
    <property type="component" value="Unassembled WGS sequence"/>
</dbReference>
<organism evidence="1 2">
    <name type="scientific">Sporosarcina newyorkensis</name>
    <dbReference type="NCBI Taxonomy" id="759851"/>
    <lineage>
        <taxon>Bacteria</taxon>
        <taxon>Bacillati</taxon>
        <taxon>Bacillota</taxon>
        <taxon>Bacilli</taxon>
        <taxon>Bacillales</taxon>
        <taxon>Caryophanaceae</taxon>
        <taxon>Sporosarcina</taxon>
    </lineage>
</organism>
<dbReference type="AlphaFoldDB" id="A0A1T4XRS7"/>
<reference evidence="2" key="1">
    <citation type="submission" date="2017-02" db="EMBL/GenBank/DDBJ databases">
        <authorList>
            <person name="Varghese N."/>
            <person name="Submissions S."/>
        </authorList>
    </citation>
    <scope>NUCLEOTIDE SEQUENCE [LARGE SCALE GENOMIC DNA]</scope>
    <source>
        <strain evidence="2">DSM 23966</strain>
    </source>
</reference>
<evidence type="ECO:0000313" key="1">
    <source>
        <dbReference type="EMBL" id="SKA92073.1"/>
    </source>
</evidence>
<dbReference type="InterPro" id="IPR036388">
    <property type="entry name" value="WH-like_DNA-bd_sf"/>
</dbReference>
<dbReference type="InterPro" id="IPR013324">
    <property type="entry name" value="RNA_pol_sigma_r3/r4-like"/>
</dbReference>
<proteinExistence type="predicted"/>
<dbReference type="SUPFAM" id="SSF88659">
    <property type="entry name" value="Sigma3 and sigma4 domains of RNA polymerase sigma factors"/>
    <property type="match status" value="1"/>
</dbReference>
<sequence length="151" mass="17765">MLDWADLLDRNNPIEMEDLKHFNSMIKFMSYSLEWMETGRQPGTYRGAEESNVYQKRSYENMDWLPDLEAQLREENDINKKHLFMTREEKIILADILSSFSLRERQCCLLHKGQKKSMSDIGEGLGVSKSMVQQSIRLAKKKISDRIQKDS</sequence>
<accession>A0A1T4XRS7</accession>
<evidence type="ECO:0000313" key="2">
    <source>
        <dbReference type="Proteomes" id="UP000190042"/>
    </source>
</evidence>
<protein>
    <submittedName>
        <fullName evidence="1">RNA polymerase sigma-70 factor, ECF subfamily</fullName>
    </submittedName>
</protein>
<dbReference type="Gene3D" id="1.10.10.10">
    <property type="entry name" value="Winged helix-like DNA-binding domain superfamily/Winged helix DNA-binding domain"/>
    <property type="match status" value="1"/>
</dbReference>
<gene>
    <name evidence="1" type="ORF">SAMN04244570_1240</name>
</gene>
<dbReference type="EMBL" id="FUYJ01000001">
    <property type="protein sequence ID" value="SKA92073.1"/>
    <property type="molecule type" value="Genomic_DNA"/>
</dbReference>
<dbReference type="RefSeq" id="WP_078816904.1">
    <property type="nucleotide sequence ID" value="NZ_FUYJ01000001.1"/>
</dbReference>